<comment type="caution">
    <text evidence="2">The sequence shown here is derived from an EMBL/GenBank/DDBJ whole genome shotgun (WGS) entry which is preliminary data.</text>
</comment>
<keyword evidence="3" id="KW-1185">Reference proteome</keyword>
<dbReference type="OrthoDB" id="191037at2759"/>
<organism evidence="2 3">
    <name type="scientific">Diploscapter pachys</name>
    <dbReference type="NCBI Taxonomy" id="2018661"/>
    <lineage>
        <taxon>Eukaryota</taxon>
        <taxon>Metazoa</taxon>
        <taxon>Ecdysozoa</taxon>
        <taxon>Nematoda</taxon>
        <taxon>Chromadorea</taxon>
        <taxon>Rhabditida</taxon>
        <taxon>Rhabditina</taxon>
        <taxon>Rhabditomorpha</taxon>
        <taxon>Rhabditoidea</taxon>
        <taxon>Rhabditidae</taxon>
        <taxon>Diploscapter</taxon>
    </lineage>
</organism>
<dbReference type="InterPro" id="IPR015897">
    <property type="entry name" value="CHK_kinase-like"/>
</dbReference>
<evidence type="ECO:0000313" key="3">
    <source>
        <dbReference type="Proteomes" id="UP000218231"/>
    </source>
</evidence>
<gene>
    <name evidence="2" type="ORF">WR25_23293</name>
</gene>
<proteinExistence type="predicted"/>
<name>A0A2A2J7P0_9BILA</name>
<dbReference type="SMART" id="SM00587">
    <property type="entry name" value="CHK"/>
    <property type="match status" value="1"/>
</dbReference>
<dbReference type="Proteomes" id="UP000218231">
    <property type="component" value="Unassembled WGS sequence"/>
</dbReference>
<dbReference type="PANTHER" id="PTHR23020:SF22">
    <property type="entry name" value="CHK KINASE-LIKE DOMAIN-CONTAINING PROTEIN"/>
    <property type="match status" value="1"/>
</dbReference>
<dbReference type="InterPro" id="IPR012877">
    <property type="entry name" value="Dhs-27"/>
</dbReference>
<dbReference type="EMBL" id="LIAE01010630">
    <property type="protein sequence ID" value="PAV57651.1"/>
    <property type="molecule type" value="Genomic_DNA"/>
</dbReference>
<dbReference type="PANTHER" id="PTHR23020">
    <property type="entry name" value="UNCHARACTERIZED NUCLEAR HORMONE RECEPTOR-RELATED"/>
    <property type="match status" value="1"/>
</dbReference>
<dbReference type="InterPro" id="IPR011009">
    <property type="entry name" value="Kinase-like_dom_sf"/>
</dbReference>
<reference evidence="2 3" key="1">
    <citation type="journal article" date="2017" name="Curr. Biol.">
        <title>Genome architecture and evolution of a unichromosomal asexual nematode.</title>
        <authorList>
            <person name="Fradin H."/>
            <person name="Zegar C."/>
            <person name="Gutwein M."/>
            <person name="Lucas J."/>
            <person name="Kovtun M."/>
            <person name="Corcoran D."/>
            <person name="Baugh L.R."/>
            <person name="Kiontke K."/>
            <person name="Gunsalus K."/>
            <person name="Fitch D.H."/>
            <person name="Piano F."/>
        </authorList>
    </citation>
    <scope>NUCLEOTIDE SEQUENCE [LARGE SCALE GENOMIC DNA]</scope>
    <source>
        <strain evidence="2">PF1309</strain>
    </source>
</reference>
<dbReference type="SUPFAM" id="SSF56112">
    <property type="entry name" value="Protein kinase-like (PK-like)"/>
    <property type="match status" value="1"/>
</dbReference>
<evidence type="ECO:0000313" key="2">
    <source>
        <dbReference type="EMBL" id="PAV57651.1"/>
    </source>
</evidence>
<dbReference type="Gene3D" id="3.90.1200.10">
    <property type="match status" value="1"/>
</dbReference>
<dbReference type="AlphaFoldDB" id="A0A2A2J7P0"/>
<sequence>MTSIVQLFAERNPSLISTFERLLPFYNSRDFFIRILRDSHKEIGLSDVLCHGDLWFYNMMWKTAADFNNNDSDKRASNEIGALIDWQNIHTGSIGEDLGHMLAFCCDSPVRRHVESEYLPQYFKDLKEAVEQKGCQLKVTFEQFLRAYNRQFIAHAMHLPFIACVMLSIKETTPEERQRRTEILVQRTQDCWNDALLRLQEEFPEYFV</sequence>
<dbReference type="Pfam" id="PF07914">
    <property type="entry name" value="DUF1679"/>
    <property type="match status" value="1"/>
</dbReference>
<accession>A0A2A2J7P0</accession>
<evidence type="ECO:0000259" key="1">
    <source>
        <dbReference type="SMART" id="SM00587"/>
    </source>
</evidence>
<feature type="domain" description="CHK kinase-like" evidence="1">
    <location>
        <begin position="1"/>
        <end position="132"/>
    </location>
</feature>
<protein>
    <recommendedName>
        <fullName evidence="1">CHK kinase-like domain-containing protein</fullName>
    </recommendedName>
</protein>
<dbReference type="InterPro" id="IPR052961">
    <property type="entry name" value="Oxido-Kinase-like_Enzymes"/>
</dbReference>